<sequence>MPNSVINSCSKIDKNLSLDIKESLDMTTVKNVYPNSKSTPSSCLNASFEIKFPQWSEEECDRNIKNETTQNNEKCNHSYSGNSLLLRRKSKCFTFSNIPPENCSDICVSALRSTNSLPPSTPTDSMSISATTRFKKRIGEPKHTRGRWNCHDYFYNGEQVTENNNTKSNKDIVRLRTNTISSNREFHTPGEGIKNSEFVNPFPKVDDLVGSPSNSSAYMSIPSSQSQKYSASVSPCMSHISILSYDKTVNSFSMDMTDESDDENSTPLSDSFSYSPASSTCRYGKPKTVYSTIPRKIVTPLIKTDNEDNESFCESNNATPDYQNSPSIMTAGDLSSQFKFEKALKNTPMSEKSFKMLVNRNDNCPDIENKEESLDKNANVKLPTMINDKRNIDYKQSRW</sequence>
<dbReference type="WBParaSite" id="SVE_1756900.1">
    <property type="protein sequence ID" value="SVE_1756900.1"/>
    <property type="gene ID" value="SVE_1756900"/>
</dbReference>
<evidence type="ECO:0000313" key="2">
    <source>
        <dbReference type="WBParaSite" id="SVE_1756900.1"/>
    </source>
</evidence>
<proteinExistence type="predicted"/>
<protein>
    <submittedName>
        <fullName evidence="2">Uncharacterized protein</fullName>
    </submittedName>
</protein>
<dbReference type="STRING" id="75913.A0A0K0FYP2"/>
<keyword evidence="1" id="KW-1185">Reference proteome</keyword>
<evidence type="ECO:0000313" key="1">
    <source>
        <dbReference type="Proteomes" id="UP000035680"/>
    </source>
</evidence>
<name>A0A0K0FYP2_STRVS</name>
<reference evidence="2" key="2">
    <citation type="submission" date="2015-08" db="UniProtKB">
        <authorList>
            <consortium name="WormBaseParasite"/>
        </authorList>
    </citation>
    <scope>IDENTIFICATION</scope>
</reference>
<organism evidence="1 2">
    <name type="scientific">Strongyloides venezuelensis</name>
    <name type="common">Threadworm</name>
    <dbReference type="NCBI Taxonomy" id="75913"/>
    <lineage>
        <taxon>Eukaryota</taxon>
        <taxon>Metazoa</taxon>
        <taxon>Ecdysozoa</taxon>
        <taxon>Nematoda</taxon>
        <taxon>Chromadorea</taxon>
        <taxon>Rhabditida</taxon>
        <taxon>Tylenchina</taxon>
        <taxon>Panagrolaimomorpha</taxon>
        <taxon>Strongyloidoidea</taxon>
        <taxon>Strongyloididae</taxon>
        <taxon>Strongyloides</taxon>
    </lineage>
</organism>
<dbReference type="Proteomes" id="UP000035680">
    <property type="component" value="Unassembled WGS sequence"/>
</dbReference>
<dbReference type="AlphaFoldDB" id="A0A0K0FYP2"/>
<accession>A0A0K0FYP2</accession>
<reference evidence="1" key="1">
    <citation type="submission" date="2014-07" db="EMBL/GenBank/DDBJ databases">
        <authorList>
            <person name="Martin A.A"/>
            <person name="De Silva N."/>
        </authorList>
    </citation>
    <scope>NUCLEOTIDE SEQUENCE</scope>
</reference>